<evidence type="ECO:0000256" key="2">
    <source>
        <dbReference type="PROSITE-ProRule" id="PRU00176"/>
    </source>
</evidence>
<evidence type="ECO:0000256" key="3">
    <source>
        <dbReference type="SAM" id="MobiDB-lite"/>
    </source>
</evidence>
<feature type="compositionally biased region" description="Polar residues" evidence="3">
    <location>
        <begin position="145"/>
        <end position="155"/>
    </location>
</feature>
<dbReference type="InterPro" id="IPR000504">
    <property type="entry name" value="RRM_dom"/>
</dbReference>
<reference evidence="5 6" key="1">
    <citation type="submission" date="2017-10" db="EMBL/GenBank/DDBJ databases">
        <title>A novel species of cold-tolerant Malassezia isolated from bats.</title>
        <authorList>
            <person name="Lorch J.M."/>
            <person name="Palmer J.M."/>
            <person name="Vanderwolf K.J."/>
            <person name="Schmidt K.Z."/>
            <person name="Verant M.L."/>
            <person name="Weller T.J."/>
            <person name="Blehert D.S."/>
        </authorList>
    </citation>
    <scope>NUCLEOTIDE SEQUENCE [LARGE SCALE GENOMIC DNA]</scope>
    <source>
        <strain evidence="5 6">NWHC:44797-103</strain>
    </source>
</reference>
<feature type="domain" description="RRM" evidence="4">
    <location>
        <begin position="212"/>
        <end position="312"/>
    </location>
</feature>
<sequence length="391" mass="42724">MHSEGALSSNPNSTTGVEAVGSMRQGMDMRTNTSSSYPYVAQRLSHAGEQVFLPSNVERSQTADHGFMRPMFSAPFIGSGAEHTAAAMSLPLPTMDRSFYSSAIAQREQNRKIGMSSRVSRATVQESIARAGGATHDLAPHSRSAHTQSGQNSVDTPQEVQIYTTAMATRGPNRGQVDATQGNTHVCGNAYPPRSQADVDAYAGERSVSDVSTLFMAGFPDDITDREFANMFLFAKGFEASMLKYPSKEGQSGANRDAQDGNSGSAGGRNMQTIGFAKFSSREEALNARDLLNGFCIDQDRGFILKAELAKKNLHQKRILMNDMPRQNNSSTLEEDTEMHQFDDAPDLQKLLERIRARYKLSVDSLGHGMNAKQQMAQVAGQFVDVNQLRY</sequence>
<dbReference type="OrthoDB" id="48036at2759"/>
<feature type="region of interest" description="Disordered" evidence="3">
    <location>
        <begin position="136"/>
        <end position="155"/>
    </location>
</feature>
<dbReference type="InterPro" id="IPR012677">
    <property type="entry name" value="Nucleotide-bd_a/b_plait_sf"/>
</dbReference>
<dbReference type="Proteomes" id="UP000232875">
    <property type="component" value="Unassembled WGS sequence"/>
</dbReference>
<dbReference type="EMBL" id="KZ454987">
    <property type="protein sequence ID" value="PKI85847.1"/>
    <property type="molecule type" value="Genomic_DNA"/>
</dbReference>
<evidence type="ECO:0000313" key="5">
    <source>
        <dbReference type="EMBL" id="PKI85847.1"/>
    </source>
</evidence>
<proteinExistence type="predicted"/>
<keyword evidence="1 2" id="KW-0694">RNA-binding</keyword>
<organism evidence="5 6">
    <name type="scientific">Malassezia vespertilionis</name>
    <dbReference type="NCBI Taxonomy" id="2020962"/>
    <lineage>
        <taxon>Eukaryota</taxon>
        <taxon>Fungi</taxon>
        <taxon>Dikarya</taxon>
        <taxon>Basidiomycota</taxon>
        <taxon>Ustilaginomycotina</taxon>
        <taxon>Malasseziomycetes</taxon>
        <taxon>Malasseziales</taxon>
        <taxon>Malasseziaceae</taxon>
        <taxon>Malassezia</taxon>
    </lineage>
</organism>
<dbReference type="Gene3D" id="3.30.70.330">
    <property type="match status" value="1"/>
</dbReference>
<protein>
    <recommendedName>
        <fullName evidence="4">RRM domain-containing protein</fullName>
    </recommendedName>
</protein>
<evidence type="ECO:0000313" key="6">
    <source>
        <dbReference type="Proteomes" id="UP000232875"/>
    </source>
</evidence>
<evidence type="ECO:0000259" key="4">
    <source>
        <dbReference type="PROSITE" id="PS50102"/>
    </source>
</evidence>
<dbReference type="SUPFAM" id="SSF54928">
    <property type="entry name" value="RNA-binding domain, RBD"/>
    <property type="match status" value="1"/>
</dbReference>
<accession>A0A2N1JH38</accession>
<dbReference type="GO" id="GO:0003723">
    <property type="term" value="F:RNA binding"/>
    <property type="evidence" value="ECO:0007669"/>
    <property type="project" value="UniProtKB-UniRule"/>
</dbReference>
<dbReference type="PROSITE" id="PS50102">
    <property type="entry name" value="RRM"/>
    <property type="match status" value="1"/>
</dbReference>
<dbReference type="InterPro" id="IPR035979">
    <property type="entry name" value="RBD_domain_sf"/>
</dbReference>
<name>A0A2N1JH38_9BASI</name>
<keyword evidence="6" id="KW-1185">Reference proteome</keyword>
<feature type="region of interest" description="Disordered" evidence="3">
    <location>
        <begin position="247"/>
        <end position="270"/>
    </location>
</feature>
<dbReference type="STRING" id="2020962.A0A2N1JH38"/>
<dbReference type="AlphaFoldDB" id="A0A2N1JH38"/>
<gene>
    <name evidence="5" type="ORF">MVES_000514</name>
</gene>
<dbReference type="PANTHER" id="PTHR10501">
    <property type="entry name" value="U1 SMALL NUCLEAR RIBONUCLEOPROTEIN A/U2 SMALL NUCLEAR RIBONUCLEOPROTEIN B"/>
    <property type="match status" value="1"/>
</dbReference>
<evidence type="ECO:0000256" key="1">
    <source>
        <dbReference type="ARBA" id="ARBA00022884"/>
    </source>
</evidence>